<keyword evidence="4 8" id="KW-0853">WD repeat</keyword>
<dbReference type="InterPro" id="IPR011047">
    <property type="entry name" value="Quinoprotein_ADH-like_sf"/>
</dbReference>
<dbReference type="PANTHER" id="PTHR44215:SF1">
    <property type="entry name" value="WD REPEAT-CONTAINING PROTEIN 75"/>
    <property type="match status" value="1"/>
</dbReference>
<evidence type="ECO:0000256" key="5">
    <source>
        <dbReference type="ARBA" id="ARBA00022737"/>
    </source>
</evidence>
<dbReference type="PANTHER" id="PTHR44215">
    <property type="entry name" value="WD REPEAT-CONTAINING PROTEIN 75"/>
    <property type="match status" value="1"/>
</dbReference>
<evidence type="ECO:0000256" key="3">
    <source>
        <dbReference type="ARBA" id="ARBA00022552"/>
    </source>
</evidence>
<dbReference type="KEGG" id="clu:CLUG_05365"/>
<evidence type="ECO:0000259" key="10">
    <source>
        <dbReference type="Pfam" id="PF23769"/>
    </source>
</evidence>
<dbReference type="GO" id="GO:0032040">
    <property type="term" value="C:small-subunit processome"/>
    <property type="evidence" value="ECO:0007669"/>
    <property type="project" value="InterPro"/>
</dbReference>
<evidence type="ECO:0000313" key="12">
    <source>
        <dbReference type="Proteomes" id="UP000007703"/>
    </source>
</evidence>
<dbReference type="Pfam" id="PF23869">
    <property type="entry name" value="Beta-prop_WDR75_1st"/>
    <property type="match status" value="1"/>
</dbReference>
<keyword evidence="6" id="KW-0804">Transcription</keyword>
<dbReference type="Pfam" id="PF23769">
    <property type="entry name" value="Beta-prop_WDR75_2nd"/>
    <property type="match status" value="1"/>
</dbReference>
<dbReference type="Proteomes" id="UP000007703">
    <property type="component" value="Unassembled WGS sequence"/>
</dbReference>
<proteinExistence type="predicted"/>
<gene>
    <name evidence="11" type="ORF">CLUG_05365</name>
</gene>
<dbReference type="GO" id="GO:0045943">
    <property type="term" value="P:positive regulation of transcription by RNA polymerase I"/>
    <property type="evidence" value="ECO:0007669"/>
    <property type="project" value="InterPro"/>
</dbReference>
<dbReference type="GO" id="GO:0006364">
    <property type="term" value="P:rRNA processing"/>
    <property type="evidence" value="ECO:0007669"/>
    <property type="project" value="UniProtKB-KW"/>
</dbReference>
<evidence type="ECO:0000256" key="8">
    <source>
        <dbReference type="PROSITE-ProRule" id="PRU00221"/>
    </source>
</evidence>
<dbReference type="InterPro" id="IPR053826">
    <property type="entry name" value="WDR75"/>
</dbReference>
<organism evidence="11 12">
    <name type="scientific">Clavispora lusitaniae (strain ATCC 42720)</name>
    <name type="common">Yeast</name>
    <name type="synonym">Candida lusitaniae</name>
    <dbReference type="NCBI Taxonomy" id="306902"/>
    <lineage>
        <taxon>Eukaryota</taxon>
        <taxon>Fungi</taxon>
        <taxon>Dikarya</taxon>
        <taxon>Ascomycota</taxon>
        <taxon>Saccharomycotina</taxon>
        <taxon>Pichiomycetes</taxon>
        <taxon>Metschnikowiaceae</taxon>
        <taxon>Clavispora</taxon>
    </lineage>
</organism>
<dbReference type="PROSITE" id="PS50294">
    <property type="entry name" value="WD_REPEATS_REGION"/>
    <property type="match status" value="1"/>
</dbReference>
<comment type="subcellular location">
    <subcellularLocation>
        <location evidence="1">Nucleus</location>
        <location evidence="1">Nucleolus</location>
    </subcellularLocation>
</comment>
<accession>C4YB73</accession>
<dbReference type="PROSITE" id="PS50082">
    <property type="entry name" value="WD_REPEATS_2"/>
    <property type="match status" value="1"/>
</dbReference>
<dbReference type="HOGENOM" id="CLU_348179_0_0_1"/>
<dbReference type="SUPFAM" id="SSF101908">
    <property type="entry name" value="Putative isomerase YbhE"/>
    <property type="match status" value="1"/>
</dbReference>
<dbReference type="VEuPathDB" id="FungiDB:CLUG_05365"/>
<keyword evidence="2" id="KW-0690">Ribosome biogenesis</keyword>
<reference evidence="11 12" key="1">
    <citation type="journal article" date="2009" name="Nature">
        <title>Evolution of pathogenicity and sexual reproduction in eight Candida genomes.</title>
        <authorList>
            <person name="Butler G."/>
            <person name="Rasmussen M.D."/>
            <person name="Lin M.F."/>
            <person name="Santos M.A."/>
            <person name="Sakthikumar S."/>
            <person name="Munro C.A."/>
            <person name="Rheinbay E."/>
            <person name="Grabherr M."/>
            <person name="Forche A."/>
            <person name="Reedy J.L."/>
            <person name="Agrafioti I."/>
            <person name="Arnaud M.B."/>
            <person name="Bates S."/>
            <person name="Brown A.J."/>
            <person name="Brunke S."/>
            <person name="Costanzo M.C."/>
            <person name="Fitzpatrick D.A."/>
            <person name="de Groot P.W."/>
            <person name="Harris D."/>
            <person name="Hoyer L.L."/>
            <person name="Hube B."/>
            <person name="Klis F.M."/>
            <person name="Kodira C."/>
            <person name="Lennard N."/>
            <person name="Logue M.E."/>
            <person name="Martin R."/>
            <person name="Neiman A.M."/>
            <person name="Nikolaou E."/>
            <person name="Quail M.A."/>
            <person name="Quinn J."/>
            <person name="Santos M.C."/>
            <person name="Schmitzberger F.F."/>
            <person name="Sherlock G."/>
            <person name="Shah P."/>
            <person name="Silverstein K.A."/>
            <person name="Skrzypek M.S."/>
            <person name="Soll D."/>
            <person name="Staggs R."/>
            <person name="Stansfield I."/>
            <person name="Stumpf M.P."/>
            <person name="Sudbery P.E."/>
            <person name="Srikantha T."/>
            <person name="Zeng Q."/>
            <person name="Berman J."/>
            <person name="Berriman M."/>
            <person name="Heitman J."/>
            <person name="Gow N.A."/>
            <person name="Lorenz M.C."/>
            <person name="Birren B.W."/>
            <person name="Kellis M."/>
            <person name="Cuomo C.A."/>
        </authorList>
    </citation>
    <scope>NUCLEOTIDE SEQUENCE [LARGE SCALE GENOMIC DNA]</scope>
    <source>
        <strain evidence="11 12">ATCC 42720</strain>
    </source>
</reference>
<dbReference type="GO" id="GO:2000234">
    <property type="term" value="P:positive regulation of rRNA processing"/>
    <property type="evidence" value="ECO:0007669"/>
    <property type="project" value="TreeGrafter"/>
</dbReference>
<dbReference type="InterPro" id="IPR057644">
    <property type="entry name" value="Beta-prop_WDR75_2nd"/>
</dbReference>
<feature type="region of interest" description="Disordered" evidence="9">
    <location>
        <begin position="241"/>
        <end position="309"/>
    </location>
</feature>
<keyword evidence="7" id="KW-0539">Nucleus</keyword>
<keyword evidence="3" id="KW-0698">rRNA processing</keyword>
<dbReference type="InterPro" id="IPR001680">
    <property type="entry name" value="WD40_rpt"/>
</dbReference>
<name>C4YB73_CLAL4</name>
<dbReference type="GO" id="GO:0003723">
    <property type="term" value="F:RNA binding"/>
    <property type="evidence" value="ECO:0007669"/>
    <property type="project" value="InterPro"/>
</dbReference>
<evidence type="ECO:0000256" key="4">
    <source>
        <dbReference type="ARBA" id="ARBA00022574"/>
    </source>
</evidence>
<dbReference type="GeneID" id="8495205"/>
<dbReference type="OrthoDB" id="4096at2759"/>
<dbReference type="InterPro" id="IPR015943">
    <property type="entry name" value="WD40/YVTN_repeat-like_dom_sf"/>
</dbReference>
<feature type="domain" description="WD repeat-containing protein 75 second beta-propeller" evidence="10">
    <location>
        <begin position="541"/>
        <end position="693"/>
    </location>
</feature>
<evidence type="ECO:0000256" key="7">
    <source>
        <dbReference type="ARBA" id="ARBA00023242"/>
    </source>
</evidence>
<sequence length="908" mass="97003">MHGCDGGLGDGCQWLKYGRRQRHGCALFVCTAGIAGFSTSLRNSEAETPNNFTHTHTMAQMLDKWAVTMASGGKPVVNTGGSSFPALSAPDGKHTIVVLAHQIRVYFLQTRQCIRTVNVDLSQVIGVYLDPSNDSQIVVFTDTEVKHINWREKVEQVVVATQTILPPIPGLCDVFSVGKDHYFAAARTGTDFTLYEIERESARSEALFSRTGVVAHAVSDDWLALASETAVELYPLGESVRENTETEKIETKTETKKTKTEAKKKAETKAETKKAETKAETKKKAETKTEGEAESKKNQADGNKKGSGCNNGSGCKNIYSAPSHVLPHTARPITAMAVGNDAAVALGTRSGSILLVRPAAAPRTLRWHMEAVRAVEFSRDGAYLVSGGSEKVLVFWHLVSDNTQFLPRLGGAIDRIHVDARRPDLYSLALRIEDGHGTPLHEVVVVSGVDLESRLAVSPVRPAYAVAVRKVTARARRKWSKGADGSVVAHDITAPAVVHPTTRHLYFARGSAIQAFDLVRGEQAFVQHAAPQIAMGRVRSEHKLVDPNVSHVAFSPDGDWMATFDSMPASSHDNLMSKHDEAHALKFWRTTPRGWELASKIVDPHGATRVGALVAGPHAGADASFVTVDVRGGIRVWRPRAASDARAAQTVWTLRRATASGAPAASVAACFSTDASVLVVAHGGVSTARDPQSLAPLPLALPACDSPVESLASVGVYLVIASATRLVSFDMVRGRVTALAARVSSPGAGNLMAVDATRNLVAMACNTLVATPEPEIRGKILVFHPDSLEPVHVAQHSTGVASVVATPSGFVFVDTEARAGVLAPVAKALEAPETDLAAQMEAMLVGARAAANMMYTRKAETRTLDAAAEKGPWTGHALVDVASLQPVFANTDGMGMDTLFERVVRALH</sequence>
<dbReference type="Gene3D" id="2.130.10.10">
    <property type="entry name" value="YVTN repeat-like/Quinoprotein amine dehydrogenase"/>
    <property type="match status" value="1"/>
</dbReference>
<dbReference type="InParanoid" id="C4YB73"/>
<dbReference type="EMBL" id="CH408082">
    <property type="protein sequence ID" value="EEQ41237.1"/>
    <property type="molecule type" value="Genomic_DNA"/>
</dbReference>
<dbReference type="AlphaFoldDB" id="C4YB73"/>
<evidence type="ECO:0000256" key="1">
    <source>
        <dbReference type="ARBA" id="ARBA00004604"/>
    </source>
</evidence>
<feature type="repeat" description="WD" evidence="8">
    <location>
        <begin position="365"/>
        <end position="406"/>
    </location>
</feature>
<dbReference type="FunCoup" id="C4YB73">
    <property type="interactions" value="390"/>
</dbReference>
<evidence type="ECO:0000256" key="2">
    <source>
        <dbReference type="ARBA" id="ARBA00022517"/>
    </source>
</evidence>
<protein>
    <recommendedName>
        <fullName evidence="10">WD repeat-containing protein 75 second beta-propeller domain-containing protein</fullName>
    </recommendedName>
</protein>
<dbReference type="STRING" id="306902.C4YB73"/>
<evidence type="ECO:0000256" key="9">
    <source>
        <dbReference type="SAM" id="MobiDB-lite"/>
    </source>
</evidence>
<keyword evidence="5" id="KW-0677">Repeat</keyword>
<evidence type="ECO:0000313" key="11">
    <source>
        <dbReference type="EMBL" id="EEQ41237.1"/>
    </source>
</evidence>
<feature type="compositionally biased region" description="Basic and acidic residues" evidence="9">
    <location>
        <begin position="241"/>
        <end position="304"/>
    </location>
</feature>
<dbReference type="SUPFAM" id="SSF50998">
    <property type="entry name" value="Quinoprotein alcohol dehydrogenase-like"/>
    <property type="match status" value="1"/>
</dbReference>
<evidence type="ECO:0000256" key="6">
    <source>
        <dbReference type="ARBA" id="ARBA00023163"/>
    </source>
</evidence>